<dbReference type="InterPro" id="IPR005950">
    <property type="entry name" value="ModA"/>
</dbReference>
<comment type="caution">
    <text evidence="4">The sequence shown here is derived from an EMBL/GenBank/DDBJ whole genome shotgun (WGS) entry which is preliminary data.</text>
</comment>
<dbReference type="PANTHER" id="PTHR30632">
    <property type="entry name" value="MOLYBDATE-BINDING PERIPLASMIC PROTEIN"/>
    <property type="match status" value="1"/>
</dbReference>
<dbReference type="SUPFAM" id="SSF53850">
    <property type="entry name" value="Periplasmic binding protein-like II"/>
    <property type="match status" value="1"/>
</dbReference>
<keyword evidence="3" id="KW-0732">Signal</keyword>
<dbReference type="Gene3D" id="3.40.190.10">
    <property type="entry name" value="Periplasmic binding protein-like II"/>
    <property type="match status" value="2"/>
</dbReference>
<dbReference type="Pfam" id="PF13531">
    <property type="entry name" value="SBP_bac_11"/>
    <property type="match status" value="1"/>
</dbReference>
<evidence type="ECO:0000313" key="4">
    <source>
        <dbReference type="EMBL" id="MBK3332765.1"/>
    </source>
</evidence>
<organism evidence="4 5">
    <name type="scientific">Persephonella atlantica</name>
    <dbReference type="NCBI Taxonomy" id="2699429"/>
    <lineage>
        <taxon>Bacteria</taxon>
        <taxon>Pseudomonadati</taxon>
        <taxon>Aquificota</taxon>
        <taxon>Aquificia</taxon>
        <taxon>Aquificales</taxon>
        <taxon>Hydrogenothermaceae</taxon>
        <taxon>Persephonella</taxon>
    </lineage>
</organism>
<keyword evidence="5" id="KW-1185">Reference proteome</keyword>
<evidence type="ECO:0000256" key="3">
    <source>
        <dbReference type="ARBA" id="ARBA00022729"/>
    </source>
</evidence>
<dbReference type="InterPro" id="IPR050682">
    <property type="entry name" value="ModA/WtpA"/>
</dbReference>
<dbReference type="PIRSF" id="PIRSF004846">
    <property type="entry name" value="ModA"/>
    <property type="match status" value="1"/>
</dbReference>
<dbReference type="NCBIfam" id="TIGR01256">
    <property type="entry name" value="modA"/>
    <property type="match status" value="1"/>
</dbReference>
<evidence type="ECO:0000256" key="2">
    <source>
        <dbReference type="ARBA" id="ARBA00022723"/>
    </source>
</evidence>
<protein>
    <submittedName>
        <fullName evidence="4">Molybdate ABC transporter substrate-binding protein</fullName>
    </submittedName>
</protein>
<dbReference type="RefSeq" id="WP_200674180.1">
    <property type="nucleotide sequence ID" value="NZ_JAACYA010000002.1"/>
</dbReference>
<keyword evidence="2" id="KW-0479">Metal-binding</keyword>
<dbReference type="PANTHER" id="PTHR30632:SF14">
    <property type="entry name" value="TUNGSTATE_MOLYBDATE_CHROMATE-BINDING PROTEIN MODA"/>
    <property type="match status" value="1"/>
</dbReference>
<reference evidence="4 5" key="1">
    <citation type="journal article" date="2021" name="Syst. Appl. Microbiol.">
        <title>Persephonella atlantica sp. nov.: How to adapt to physico-chemical gradients in high temperature hydrothermal habitats.</title>
        <authorList>
            <person name="Francois D.X."/>
            <person name="Godfroy A."/>
            <person name="Mathien C."/>
            <person name="Aube J."/>
            <person name="Cathalot C."/>
            <person name="Lesongeur F."/>
            <person name="L'Haridon S."/>
            <person name="Philippon X."/>
            <person name="Roussel E.G."/>
        </authorList>
    </citation>
    <scope>NUCLEOTIDE SEQUENCE [LARGE SCALE GENOMIC DNA]</scope>
    <source>
        <strain evidence="4 5">MO1340</strain>
    </source>
</reference>
<dbReference type="Proteomes" id="UP000772812">
    <property type="component" value="Unassembled WGS sequence"/>
</dbReference>
<dbReference type="InterPro" id="IPR044084">
    <property type="entry name" value="AvModA-like_subst-bd"/>
</dbReference>
<evidence type="ECO:0000313" key="5">
    <source>
        <dbReference type="Proteomes" id="UP000772812"/>
    </source>
</evidence>
<gene>
    <name evidence="4" type="primary">modA</name>
    <name evidence="4" type="ORF">GWK41_06755</name>
</gene>
<dbReference type="CDD" id="cd13539">
    <property type="entry name" value="PBP2_AvModA"/>
    <property type="match status" value="1"/>
</dbReference>
<evidence type="ECO:0000256" key="1">
    <source>
        <dbReference type="ARBA" id="ARBA00009175"/>
    </source>
</evidence>
<comment type="similarity">
    <text evidence="1">Belongs to the bacterial solute-binding protein ModA family.</text>
</comment>
<name>A0ABS1GIQ1_9AQUI</name>
<accession>A0ABS1GIQ1</accession>
<sequence length="256" mass="29072">MGFLIAFVLFFSFSYGETLRIAAAANVQYPLREIVSYFKKKYPDIKVVTVVSSSGKLTAQIERGAPYHIFMSANMKYPEYLYERGLTTGKPQVYAVGILVLWSMKNLPLKKEGIKVLLENYIKKISVPNPKNAPYGEEAIRAMKYFGIYRKVKNKLVYGESVSQSTQYIYKRLVDVGFTSKSVVLSPQMKGRGVWIEISQNAYRPIKQGVVILKNGNGVDVAREFVRFLFSSEAKRILKKYGYKVGQLPLSKDRGL</sequence>
<proteinExistence type="inferred from homology"/>
<dbReference type="EMBL" id="JAACYA010000002">
    <property type="protein sequence ID" value="MBK3332765.1"/>
    <property type="molecule type" value="Genomic_DNA"/>
</dbReference>